<dbReference type="RefSeq" id="WP_202063037.1">
    <property type="nucleotide sequence ID" value="NZ_JAEQMY010000037.1"/>
</dbReference>
<name>A0A936ZFJ2_9HYPH</name>
<keyword evidence="2" id="KW-1185">Reference proteome</keyword>
<comment type="caution">
    <text evidence="1">The sequence shown here is derived from an EMBL/GenBank/DDBJ whole genome shotgun (WGS) entry which is preliminary data.</text>
</comment>
<evidence type="ECO:0000313" key="1">
    <source>
        <dbReference type="EMBL" id="MBL0406242.1"/>
    </source>
</evidence>
<dbReference type="AlphaFoldDB" id="A0A936ZFJ2"/>
<organism evidence="1 2">
    <name type="scientific">Microvirga aerilata</name>
    <dbReference type="NCBI Taxonomy" id="670292"/>
    <lineage>
        <taxon>Bacteria</taxon>
        <taxon>Pseudomonadati</taxon>
        <taxon>Pseudomonadota</taxon>
        <taxon>Alphaproteobacteria</taxon>
        <taxon>Hyphomicrobiales</taxon>
        <taxon>Methylobacteriaceae</taxon>
        <taxon>Microvirga</taxon>
    </lineage>
</organism>
<dbReference type="EMBL" id="JAEQMY010000037">
    <property type="protein sequence ID" value="MBL0406242.1"/>
    <property type="molecule type" value="Genomic_DNA"/>
</dbReference>
<sequence>MAYLGMQACLIPADPECEREVARLLVRYNCVRQDWGRLTQETPQMLG</sequence>
<evidence type="ECO:0000313" key="2">
    <source>
        <dbReference type="Proteomes" id="UP000605848"/>
    </source>
</evidence>
<protein>
    <submittedName>
        <fullName evidence="1">Uncharacterized protein</fullName>
    </submittedName>
</protein>
<reference evidence="1" key="1">
    <citation type="submission" date="2021-01" db="EMBL/GenBank/DDBJ databases">
        <title>Microvirga sp.</title>
        <authorList>
            <person name="Kim M.K."/>
        </authorList>
    </citation>
    <scope>NUCLEOTIDE SEQUENCE</scope>
    <source>
        <strain evidence="1">5420S-16</strain>
    </source>
</reference>
<accession>A0A936ZFJ2</accession>
<dbReference type="Proteomes" id="UP000605848">
    <property type="component" value="Unassembled WGS sequence"/>
</dbReference>
<proteinExistence type="predicted"/>
<gene>
    <name evidence="1" type="ORF">JKG68_19975</name>
</gene>